<dbReference type="InterPro" id="IPR029760">
    <property type="entry name" value="GPX_CS"/>
</dbReference>
<dbReference type="PANTHER" id="PTHR11592">
    <property type="entry name" value="GLUTATHIONE PEROXIDASE"/>
    <property type="match status" value="1"/>
</dbReference>
<dbReference type="PROSITE" id="PS51355">
    <property type="entry name" value="GLUTATHIONE_PEROXID_3"/>
    <property type="match status" value="1"/>
</dbReference>
<comment type="caution">
    <text evidence="7">The sequence shown here is derived from an EMBL/GenBank/DDBJ whole genome shotgun (WGS) entry which is preliminary data.</text>
</comment>
<evidence type="ECO:0000256" key="4">
    <source>
        <dbReference type="PIRSR" id="PIRSR000303-1"/>
    </source>
</evidence>
<feature type="signal peptide" evidence="6">
    <location>
        <begin position="1"/>
        <end position="21"/>
    </location>
</feature>
<comment type="similarity">
    <text evidence="1 5">Belongs to the glutathione peroxidase family.</text>
</comment>
<protein>
    <recommendedName>
        <fullName evidence="5">Glutathione peroxidase</fullName>
    </recommendedName>
</protein>
<dbReference type="PIRSF" id="PIRSF000303">
    <property type="entry name" value="Glutathion_perox"/>
    <property type="match status" value="1"/>
</dbReference>
<evidence type="ECO:0000313" key="7">
    <source>
        <dbReference type="EMBL" id="KAJ7386359.1"/>
    </source>
</evidence>
<keyword evidence="3 5" id="KW-0560">Oxidoreductase</keyword>
<sequence length="192" mass="22300">MEVWQFGMILFLGFGVDLIESTDFYSLTVNDLQGNNIPMSVFKGKVLLIVNVASECGYTDQHYKELVELQSNFYDQDFSVLAFPCNQFGKQEPLRNSGIARFVKNNYNVNFPVFSKIKVIGEGAHPMYRYLYESVKMEPEWNFGKYLVSRAGRVIQFWNQQNSPLSLVKFIQKHLNMAIVDDYEVYNVNKEL</sequence>
<dbReference type="PROSITE" id="PS00460">
    <property type="entry name" value="GLUTATHIONE_PEROXID_1"/>
    <property type="match status" value="1"/>
</dbReference>
<reference evidence="7" key="1">
    <citation type="submission" date="2023-01" db="EMBL/GenBank/DDBJ databases">
        <title>Genome assembly of the deep-sea coral Lophelia pertusa.</title>
        <authorList>
            <person name="Herrera S."/>
            <person name="Cordes E."/>
        </authorList>
    </citation>
    <scope>NUCLEOTIDE SEQUENCE</scope>
    <source>
        <strain evidence="7">USNM1676648</strain>
        <tissue evidence="7">Polyp</tissue>
    </source>
</reference>
<keyword evidence="8" id="KW-1185">Reference proteome</keyword>
<accession>A0A9W9ZSJ1</accession>
<dbReference type="AlphaFoldDB" id="A0A9W9ZSJ1"/>
<feature type="chain" id="PRO_5040988714" description="Glutathione peroxidase" evidence="6">
    <location>
        <begin position="22"/>
        <end position="192"/>
    </location>
</feature>
<keyword evidence="2 5" id="KW-0575">Peroxidase</keyword>
<dbReference type="EMBL" id="MU825876">
    <property type="protein sequence ID" value="KAJ7386359.1"/>
    <property type="molecule type" value="Genomic_DNA"/>
</dbReference>
<evidence type="ECO:0000313" key="8">
    <source>
        <dbReference type="Proteomes" id="UP001163046"/>
    </source>
</evidence>
<dbReference type="PANTHER" id="PTHR11592:SF78">
    <property type="entry name" value="GLUTATHIONE PEROXIDASE"/>
    <property type="match status" value="1"/>
</dbReference>
<dbReference type="Pfam" id="PF00255">
    <property type="entry name" value="GSHPx"/>
    <property type="match status" value="1"/>
</dbReference>
<dbReference type="GO" id="GO:0006979">
    <property type="term" value="P:response to oxidative stress"/>
    <property type="evidence" value="ECO:0007669"/>
    <property type="project" value="InterPro"/>
</dbReference>
<dbReference type="SUPFAM" id="SSF52833">
    <property type="entry name" value="Thioredoxin-like"/>
    <property type="match status" value="1"/>
</dbReference>
<evidence type="ECO:0000256" key="6">
    <source>
        <dbReference type="SAM" id="SignalP"/>
    </source>
</evidence>
<evidence type="ECO:0000256" key="1">
    <source>
        <dbReference type="ARBA" id="ARBA00006926"/>
    </source>
</evidence>
<dbReference type="InterPro" id="IPR029759">
    <property type="entry name" value="GPX_AS"/>
</dbReference>
<feature type="active site" evidence="4">
    <location>
        <position position="56"/>
    </location>
</feature>
<proteinExistence type="inferred from homology"/>
<gene>
    <name evidence="7" type="primary">GPXH1</name>
    <name evidence="7" type="ORF">OS493_008480</name>
</gene>
<organism evidence="7 8">
    <name type="scientific">Desmophyllum pertusum</name>
    <dbReference type="NCBI Taxonomy" id="174260"/>
    <lineage>
        <taxon>Eukaryota</taxon>
        <taxon>Metazoa</taxon>
        <taxon>Cnidaria</taxon>
        <taxon>Anthozoa</taxon>
        <taxon>Hexacorallia</taxon>
        <taxon>Scleractinia</taxon>
        <taxon>Caryophylliina</taxon>
        <taxon>Caryophylliidae</taxon>
        <taxon>Desmophyllum</taxon>
    </lineage>
</organism>
<dbReference type="Proteomes" id="UP001163046">
    <property type="component" value="Unassembled WGS sequence"/>
</dbReference>
<dbReference type="GO" id="GO:0004601">
    <property type="term" value="F:peroxidase activity"/>
    <property type="evidence" value="ECO:0007669"/>
    <property type="project" value="UniProtKB-KW"/>
</dbReference>
<dbReference type="Gene3D" id="3.40.30.10">
    <property type="entry name" value="Glutaredoxin"/>
    <property type="match status" value="1"/>
</dbReference>
<dbReference type="CDD" id="cd00340">
    <property type="entry name" value="GSH_Peroxidase"/>
    <property type="match status" value="1"/>
</dbReference>
<dbReference type="PRINTS" id="PR01011">
    <property type="entry name" value="GLUTPROXDASE"/>
</dbReference>
<name>A0A9W9ZSJ1_9CNID</name>
<dbReference type="PROSITE" id="PS00763">
    <property type="entry name" value="GLUTATHIONE_PEROXID_2"/>
    <property type="match status" value="1"/>
</dbReference>
<keyword evidence="6" id="KW-0732">Signal</keyword>
<dbReference type="InterPro" id="IPR000889">
    <property type="entry name" value="Glutathione_peroxidase"/>
</dbReference>
<dbReference type="InterPro" id="IPR036249">
    <property type="entry name" value="Thioredoxin-like_sf"/>
</dbReference>
<evidence type="ECO:0000256" key="5">
    <source>
        <dbReference type="RuleBase" id="RU000499"/>
    </source>
</evidence>
<evidence type="ECO:0000256" key="2">
    <source>
        <dbReference type="ARBA" id="ARBA00022559"/>
    </source>
</evidence>
<dbReference type="OrthoDB" id="446890at2759"/>
<evidence type="ECO:0000256" key="3">
    <source>
        <dbReference type="ARBA" id="ARBA00023002"/>
    </source>
</evidence>